<evidence type="ECO:0000256" key="1">
    <source>
        <dbReference type="ARBA" id="ARBA00005233"/>
    </source>
</evidence>
<proteinExistence type="inferred from homology"/>
<dbReference type="InterPro" id="IPR001082">
    <property type="entry name" value="Pilin"/>
</dbReference>
<evidence type="ECO:0000256" key="4">
    <source>
        <dbReference type="SAM" id="Phobius"/>
    </source>
</evidence>
<accession>D4XU75</accession>
<keyword evidence="4" id="KW-0472">Membrane</keyword>
<dbReference type="EMBL" id="ADMT01000235">
    <property type="protein sequence ID" value="EFF81283.1"/>
    <property type="molecule type" value="Genomic_DNA"/>
</dbReference>
<reference evidence="6" key="1">
    <citation type="submission" date="2010-03" db="EMBL/GenBank/DDBJ databases">
        <title>Complete sequence of Mobiluncus curtisii ATCC 43063.</title>
        <authorList>
            <person name="Muzny D."/>
            <person name="Qin X."/>
            <person name="Deng J."/>
            <person name="Jiang H."/>
            <person name="Liu Y."/>
            <person name="Qu J."/>
            <person name="Song X.-Z."/>
            <person name="Zhang L."/>
            <person name="Thornton R."/>
            <person name="Coyle M."/>
            <person name="Francisco L."/>
            <person name="Jackson L."/>
            <person name="Javaid M."/>
            <person name="Korchina V."/>
            <person name="Kovar C."/>
            <person name="Mata R."/>
            <person name="Mathew T."/>
            <person name="Ngo R."/>
            <person name="Nguyen L."/>
            <person name="Nguyen N."/>
            <person name="Okwuonu G."/>
            <person name="Ongeri F."/>
            <person name="Pham C."/>
            <person name="Simmons D."/>
            <person name="Wilczek-Boney K."/>
            <person name="Hale W."/>
            <person name="Jakkamsetti A."/>
            <person name="Pham P."/>
            <person name="Ruth R."/>
            <person name="San Lucas F."/>
            <person name="Warren J."/>
            <person name="Zhang J."/>
            <person name="Zhao Z."/>
            <person name="Zhou C."/>
            <person name="Zhu D."/>
            <person name="Lee S."/>
            <person name="Bess C."/>
            <person name="Blankenburg K."/>
            <person name="Forbes L."/>
            <person name="Fu Q."/>
            <person name="Gubbala S."/>
            <person name="Hirani K."/>
            <person name="Jayaseelan J.C."/>
            <person name="Lara F."/>
            <person name="Munidasa M."/>
            <person name="Palculict T."/>
            <person name="Patil S."/>
            <person name="Pu L.-L."/>
            <person name="Saada N."/>
            <person name="Tang L."/>
            <person name="Weissenberger G."/>
            <person name="Zhu Y."/>
            <person name="Hemphill L."/>
            <person name="Shang Y."/>
            <person name="Youmans B."/>
            <person name="Ayvaz T."/>
            <person name="Ross M."/>
            <person name="Santibanez J."/>
            <person name="Aqrawi P."/>
            <person name="Gross S."/>
            <person name="Joshi V."/>
            <person name="Fowler G."/>
            <person name="Nazareth L."/>
            <person name="Reid J."/>
            <person name="Worley K."/>
            <person name="Petrosino J."/>
            <person name="Highlander S."/>
            <person name="Gibbs R."/>
            <person name="Gibbs R."/>
        </authorList>
    </citation>
    <scope>NUCLEOTIDE SEQUENCE [LARGE SCALE GENOMIC DNA]</scope>
    <source>
        <strain evidence="6">ATCC 19194</strain>
    </source>
</reference>
<dbReference type="AlphaFoldDB" id="D4XU75"/>
<dbReference type="NCBIfam" id="TIGR02532">
    <property type="entry name" value="IV_pilin_GFxxxE"/>
    <property type="match status" value="1"/>
</dbReference>
<dbReference type="RefSeq" id="WP_004641295.1">
    <property type="nucleotide sequence ID" value="NZ_GG770435.1"/>
</dbReference>
<dbReference type="GO" id="GO:0009289">
    <property type="term" value="C:pilus"/>
    <property type="evidence" value="ECO:0007669"/>
    <property type="project" value="InterPro"/>
</dbReference>
<keyword evidence="4" id="KW-0812">Transmembrane</keyword>
<gene>
    <name evidence="5" type="ORF">HMP0015_3267</name>
</gene>
<protein>
    <submittedName>
        <fullName evidence="5">Prepilin-type cleavage/methylation N-terminal domain protein</fullName>
    </submittedName>
</protein>
<dbReference type="Pfam" id="PF00114">
    <property type="entry name" value="Pilin"/>
    <property type="match status" value="1"/>
</dbReference>
<sequence>MKNIKGFTLVELMLVVAIIGVLAAIAIPSYQSYTIRTKVSEGLILASEAKIAVVETLGYMISGSVMPYSGTGLNVAGSYFFQFTPTETVNSIAISGITSLAIPVMDEGAIEIEYRGVIGTELGSNIILTPGSGIVANSARPSAAIIPGQPVIWGCGVRSTTAYKYIPSNCRYLL</sequence>
<dbReference type="InterPro" id="IPR012902">
    <property type="entry name" value="N_methyl_site"/>
</dbReference>
<dbReference type="Pfam" id="PF07963">
    <property type="entry name" value="N_methyl"/>
    <property type="match status" value="1"/>
</dbReference>
<dbReference type="Gene3D" id="3.30.700.10">
    <property type="entry name" value="Glycoprotein, Type 4 Pilin"/>
    <property type="match status" value="1"/>
</dbReference>
<feature type="transmembrane region" description="Helical" evidence="4">
    <location>
        <begin position="12"/>
        <end position="30"/>
    </location>
</feature>
<keyword evidence="2" id="KW-0488">Methylation</keyword>
<dbReference type="GO" id="GO:0007155">
    <property type="term" value="P:cell adhesion"/>
    <property type="evidence" value="ECO:0007669"/>
    <property type="project" value="InterPro"/>
</dbReference>
<evidence type="ECO:0000313" key="6">
    <source>
        <dbReference type="Proteomes" id="UP000003085"/>
    </source>
</evidence>
<organism evidence="5 6">
    <name type="scientific">Acinetobacter haemolyticus ATCC 19194</name>
    <dbReference type="NCBI Taxonomy" id="707232"/>
    <lineage>
        <taxon>Bacteria</taxon>
        <taxon>Pseudomonadati</taxon>
        <taxon>Pseudomonadota</taxon>
        <taxon>Gammaproteobacteria</taxon>
        <taxon>Moraxellales</taxon>
        <taxon>Moraxellaceae</taxon>
        <taxon>Acinetobacter</taxon>
    </lineage>
</organism>
<comment type="similarity">
    <text evidence="1 3">Belongs to the N-Me-Phe pilin family.</text>
</comment>
<dbReference type="SUPFAM" id="SSF54523">
    <property type="entry name" value="Pili subunits"/>
    <property type="match status" value="1"/>
</dbReference>
<evidence type="ECO:0000256" key="2">
    <source>
        <dbReference type="ARBA" id="ARBA00022481"/>
    </source>
</evidence>
<dbReference type="Proteomes" id="UP000003085">
    <property type="component" value="Unassembled WGS sequence"/>
</dbReference>
<comment type="caution">
    <text evidence="5">The sequence shown here is derived from an EMBL/GenBank/DDBJ whole genome shotgun (WGS) entry which is preliminary data.</text>
</comment>
<name>D4XU75_ACIHA</name>
<dbReference type="HOGENOM" id="CLU_091705_4_0_6"/>
<evidence type="ECO:0000256" key="3">
    <source>
        <dbReference type="RuleBase" id="RU000389"/>
    </source>
</evidence>
<evidence type="ECO:0000313" key="5">
    <source>
        <dbReference type="EMBL" id="EFF81283.1"/>
    </source>
</evidence>
<keyword evidence="4" id="KW-1133">Transmembrane helix</keyword>
<dbReference type="PROSITE" id="PS00409">
    <property type="entry name" value="PROKAR_NTER_METHYL"/>
    <property type="match status" value="1"/>
</dbReference>
<keyword evidence="3" id="KW-0281">Fimbrium</keyword>
<dbReference type="InterPro" id="IPR045584">
    <property type="entry name" value="Pilin-like"/>
</dbReference>